<feature type="coiled-coil region" evidence="1">
    <location>
        <begin position="192"/>
        <end position="219"/>
    </location>
</feature>
<dbReference type="Proteomes" id="UP001183610">
    <property type="component" value="Unassembled WGS sequence"/>
</dbReference>
<reference evidence="4" key="1">
    <citation type="submission" date="2023-07" db="EMBL/GenBank/DDBJ databases">
        <title>30 novel species of actinomycetes from the DSMZ collection.</title>
        <authorList>
            <person name="Nouioui I."/>
        </authorList>
    </citation>
    <scope>NUCLEOTIDE SEQUENCE [LARGE SCALE GENOMIC DNA]</scope>
    <source>
        <strain evidence="4">DSM 41979</strain>
    </source>
</reference>
<name>A0ABU2R754_9ACTN</name>
<evidence type="ECO:0000313" key="3">
    <source>
        <dbReference type="EMBL" id="MDT0412526.1"/>
    </source>
</evidence>
<accession>A0ABU2R754</accession>
<organism evidence="3 4">
    <name type="scientific">Streptomyces evansiae</name>
    <dbReference type="NCBI Taxonomy" id="3075535"/>
    <lineage>
        <taxon>Bacteria</taxon>
        <taxon>Bacillati</taxon>
        <taxon>Actinomycetota</taxon>
        <taxon>Actinomycetes</taxon>
        <taxon>Kitasatosporales</taxon>
        <taxon>Streptomycetaceae</taxon>
        <taxon>Streptomyces</taxon>
    </lineage>
</organism>
<keyword evidence="1" id="KW-0175">Coiled coil</keyword>
<dbReference type="RefSeq" id="WP_234009576.1">
    <property type="nucleotide sequence ID" value="NZ_JAVRET010000084.1"/>
</dbReference>
<gene>
    <name evidence="3" type="ORF">RM698_26180</name>
</gene>
<dbReference type="EMBL" id="JAVRET010000084">
    <property type="protein sequence ID" value="MDT0412526.1"/>
    <property type="molecule type" value="Genomic_DNA"/>
</dbReference>
<sequence length="767" mass="82784">MSDSSVPNVSTVPRNPTGSRLLPLKGDLHPAKRALAEALRALFAGLDVSVRRYAARQHLDASTVTRYLNGERVPDWSFIAELAEEIAQVSTPLTTDVLEALRASRQSALQTQRRGGALQDLQGQLAEADEETRRIRLSERALEQALAERERALSHSLSRCQYLRTKIGKERTAHTAELLVWHGEWQQIFEECRDLRLDVKQLEEALALTRAELIAAEGECHRLEVELEAMFPRNSDSLGALPLLDALEAADRTSSVAELLAVVGDLEARTQKAMARELVTSASRSREVTDVAALLAGLHEAGFTAHAEAALAALVMTRPAGEIAALTVELHHAALGDFVAVLLSSSVKLHTPCDIIGVAVQLSDSGCGEVVHALLSAAFVSRTVADAVALAIWAASTQVESATLTAMGPTGARRDLNEVVELALALRHAGRVDHTHALLTAVAEQRSAKEIIATLEYLAAKGLLAEAEEVFAVTQSRDVVHVLSLIRSLIEEGVTDRAVAVVNRAARDRSIGDVANMISHLYSTSHFPQADQALMSFLRAVPDKAPFLFRLLDDMYPGAEETVRMTAASGDPEKAAALFHLLESADLPVLAEGVFHETLTQRPTGHAGRFLQVLVGAEAVVCQRQALLERARSAPGTEVARLLLALAGADLLEEAAFVVRGVVEAYSPAEVMLLIKQLRSVDHPTRPKADGVLQLLLGVLVGTWQVDDQVALVMTLSEADMGADAKRLIRVASSLSQFKPALRAEETKHAQKVFSRAFWKSFSAEAG</sequence>
<evidence type="ECO:0000256" key="1">
    <source>
        <dbReference type="SAM" id="Coils"/>
    </source>
</evidence>
<proteinExistence type="predicted"/>
<keyword evidence="4" id="KW-1185">Reference proteome</keyword>
<evidence type="ECO:0008006" key="5">
    <source>
        <dbReference type="Google" id="ProtNLM"/>
    </source>
</evidence>
<evidence type="ECO:0000256" key="2">
    <source>
        <dbReference type="SAM" id="MobiDB-lite"/>
    </source>
</evidence>
<comment type="caution">
    <text evidence="3">The sequence shown here is derived from an EMBL/GenBank/DDBJ whole genome shotgun (WGS) entry which is preliminary data.</text>
</comment>
<protein>
    <recommendedName>
        <fullName evidence="5">HTH cro/C1-type domain-containing protein</fullName>
    </recommendedName>
</protein>
<feature type="coiled-coil region" evidence="1">
    <location>
        <begin position="118"/>
        <end position="148"/>
    </location>
</feature>
<evidence type="ECO:0000313" key="4">
    <source>
        <dbReference type="Proteomes" id="UP001183610"/>
    </source>
</evidence>
<feature type="compositionally biased region" description="Polar residues" evidence="2">
    <location>
        <begin position="1"/>
        <end position="18"/>
    </location>
</feature>
<feature type="region of interest" description="Disordered" evidence="2">
    <location>
        <begin position="1"/>
        <end position="24"/>
    </location>
</feature>